<feature type="transmembrane region" description="Helical" evidence="1">
    <location>
        <begin position="321"/>
        <end position="339"/>
    </location>
</feature>
<feature type="transmembrane region" description="Helical" evidence="1">
    <location>
        <begin position="212"/>
        <end position="236"/>
    </location>
</feature>
<dbReference type="InterPro" id="IPR004711">
    <property type="entry name" value="Benzoate_Transporter"/>
</dbReference>
<evidence type="ECO:0000256" key="1">
    <source>
        <dbReference type="SAM" id="Phobius"/>
    </source>
</evidence>
<dbReference type="EMBL" id="JARULN010000012">
    <property type="protein sequence ID" value="MDG5754757.1"/>
    <property type="molecule type" value="Genomic_DNA"/>
</dbReference>
<dbReference type="RefSeq" id="WP_278018423.1">
    <property type="nucleotide sequence ID" value="NZ_JARRRY010000012.1"/>
</dbReference>
<feature type="transmembrane region" description="Helical" evidence="1">
    <location>
        <begin position="290"/>
        <end position="314"/>
    </location>
</feature>
<feature type="transmembrane region" description="Helical" evidence="1">
    <location>
        <begin position="122"/>
        <end position="140"/>
    </location>
</feature>
<accession>A0ABT6H5Z9</accession>
<keyword evidence="3" id="KW-1185">Reference proteome</keyword>
<name>A0ABT6H5Z9_9BACI</name>
<dbReference type="NCBIfam" id="TIGR00843">
    <property type="entry name" value="benE"/>
    <property type="match status" value="1"/>
</dbReference>
<gene>
    <name evidence="2" type="ORF">P6P90_12345</name>
</gene>
<keyword evidence="1" id="KW-0472">Membrane</keyword>
<feature type="transmembrane region" description="Helical" evidence="1">
    <location>
        <begin position="72"/>
        <end position="90"/>
    </location>
</feature>
<dbReference type="PANTHER" id="PTHR30199:SF0">
    <property type="entry name" value="INNER MEMBRANE PROTEIN YDCO"/>
    <property type="match status" value="1"/>
</dbReference>
<feature type="transmembrane region" description="Helical" evidence="1">
    <location>
        <begin position="12"/>
        <end position="35"/>
    </location>
</feature>
<organism evidence="2 3">
    <name type="scientific">Ectobacillus antri</name>
    <dbReference type="NCBI Taxonomy" id="2486280"/>
    <lineage>
        <taxon>Bacteria</taxon>
        <taxon>Bacillati</taxon>
        <taxon>Bacillota</taxon>
        <taxon>Bacilli</taxon>
        <taxon>Bacillales</taxon>
        <taxon>Bacillaceae</taxon>
        <taxon>Ectobacillus</taxon>
    </lineage>
</organism>
<feature type="transmembrane region" description="Helical" evidence="1">
    <location>
        <begin position="170"/>
        <end position="192"/>
    </location>
</feature>
<evidence type="ECO:0000313" key="2">
    <source>
        <dbReference type="EMBL" id="MDG5754757.1"/>
    </source>
</evidence>
<dbReference type="Pfam" id="PF03594">
    <property type="entry name" value="BenE"/>
    <property type="match status" value="1"/>
</dbReference>
<feature type="transmembrane region" description="Helical" evidence="1">
    <location>
        <begin position="351"/>
        <end position="383"/>
    </location>
</feature>
<comment type="caution">
    <text evidence="2">The sequence shown here is derived from an EMBL/GenBank/DDBJ whole genome shotgun (WGS) entry which is preliminary data.</text>
</comment>
<evidence type="ECO:0000313" key="3">
    <source>
        <dbReference type="Proteomes" id="UP001218246"/>
    </source>
</evidence>
<proteinExistence type="predicted"/>
<protein>
    <submittedName>
        <fullName evidence="2">Benzoate/H(+) symporter BenE family transporter</fullName>
    </submittedName>
</protein>
<dbReference type="Proteomes" id="UP001218246">
    <property type="component" value="Unassembled WGS sequence"/>
</dbReference>
<feature type="transmembrane region" description="Helical" evidence="1">
    <location>
        <begin position="47"/>
        <end position="65"/>
    </location>
</feature>
<sequence>MAMYKRDISASALTAAFVATMVGYAGPLLIIFQAAELAGLNHAQLSSWIWAISFGCGITSFFLSMYYRVPVLTAWSTPGAVLLVSGWAQYSYSEAIGAFFISAVIITILGITGIFEKLMNRIPMAIISAMLAGVLLQFGLDVFVSIGSFPALVVPMILVYVLTKRWLPRYAVILTLLVGISFAAGFGRFHLHDVTVSPVHPVFTMPTFSLDALIGLALPLCIVTMTAQNATGIGVLRASGYNTPASPLISVTGIASLLLAPFGSHGLNIAAITAAICTGEEAHPDKNKRYIAGMAAGVLYVLYGFGGATITSFFSAFPRELILVIGGLALLPSISSSLAQAMEGSQKESALITFLVTASGVTAFGIGSAFWGLLAGICVHTVWSKRLYAPMKKVV</sequence>
<reference evidence="2 3" key="1">
    <citation type="submission" date="2023-04" db="EMBL/GenBank/DDBJ databases">
        <title>Ectobacillus antri isolated from activated sludge.</title>
        <authorList>
            <person name="Yan P."/>
            <person name="Liu X."/>
        </authorList>
    </citation>
    <scope>NUCLEOTIDE SEQUENCE [LARGE SCALE GENOMIC DNA]</scope>
    <source>
        <strain evidence="2 3">C18H</strain>
    </source>
</reference>
<feature type="transmembrane region" description="Helical" evidence="1">
    <location>
        <begin position="248"/>
        <end position="270"/>
    </location>
</feature>
<keyword evidence="1" id="KW-0812">Transmembrane</keyword>
<keyword evidence="1" id="KW-1133">Transmembrane helix</keyword>
<feature type="transmembrane region" description="Helical" evidence="1">
    <location>
        <begin position="96"/>
        <end position="115"/>
    </location>
</feature>
<dbReference type="PANTHER" id="PTHR30199">
    <property type="entry name" value="MFS FAMILY TRANSPORTER, PREDICTED SUBSTRATE BENZOATE"/>
    <property type="match status" value="1"/>
</dbReference>
<feature type="transmembrane region" description="Helical" evidence="1">
    <location>
        <begin position="146"/>
        <end position="163"/>
    </location>
</feature>